<name>A0A0F9KKD0_9ZZZZ</name>
<sequence length="316" mass="34303">MPDLIQGASSDAGINQLSNQVITSYDRLAFFALRAGLVFDQFSSVKPGNLTNPGTPVSWNFWSELSPVTATLAEGVDVDAVNVADSQVTVTPAEYGNAVILTLQLRTDAYLIGFDQNIANLLNYNLVDSMDGLARTALNSPTATSNAVVDRTTTTLIRTTDLLTIAGVREERANLRSASVVPWDGSNYAAIIHPDVGYDFKDATGAGAWQDLHKYTDATPIWNDEIGTIANVRFMETPRARLQANAGTSATTDVYTTYFFGQEFLAKAEPIPAHMVIGPVTDKLQRFSSLGWHAYVAWTIFRQASIQIVKTASSIQ</sequence>
<evidence type="ECO:0000313" key="1">
    <source>
        <dbReference type="EMBL" id="KKM15750.1"/>
    </source>
</evidence>
<comment type="caution">
    <text evidence="1">The sequence shown here is derived from an EMBL/GenBank/DDBJ whole genome shotgun (WGS) entry which is preliminary data.</text>
</comment>
<proteinExistence type="predicted"/>
<dbReference type="AlphaFoldDB" id="A0A0F9KKD0"/>
<reference evidence="1" key="1">
    <citation type="journal article" date="2015" name="Nature">
        <title>Complex archaea that bridge the gap between prokaryotes and eukaryotes.</title>
        <authorList>
            <person name="Spang A."/>
            <person name="Saw J.H."/>
            <person name="Jorgensen S.L."/>
            <person name="Zaremba-Niedzwiedzka K."/>
            <person name="Martijn J."/>
            <person name="Lind A.E."/>
            <person name="van Eijk R."/>
            <person name="Schleper C."/>
            <person name="Guy L."/>
            <person name="Ettema T.J."/>
        </authorList>
    </citation>
    <scope>NUCLEOTIDE SEQUENCE</scope>
</reference>
<accession>A0A0F9KKD0</accession>
<dbReference type="EMBL" id="LAZR01014830">
    <property type="protein sequence ID" value="KKM15750.1"/>
    <property type="molecule type" value="Genomic_DNA"/>
</dbReference>
<evidence type="ECO:0008006" key="2">
    <source>
        <dbReference type="Google" id="ProtNLM"/>
    </source>
</evidence>
<organism evidence="1">
    <name type="scientific">marine sediment metagenome</name>
    <dbReference type="NCBI Taxonomy" id="412755"/>
    <lineage>
        <taxon>unclassified sequences</taxon>
        <taxon>metagenomes</taxon>
        <taxon>ecological metagenomes</taxon>
    </lineage>
</organism>
<dbReference type="NCBIfam" id="TIGR04387">
    <property type="entry name" value="capsid_maj_N4"/>
    <property type="match status" value="1"/>
</dbReference>
<gene>
    <name evidence="1" type="ORF">LCGC14_1692890</name>
</gene>
<protein>
    <recommendedName>
        <fullName evidence="2">N4-gp56 family major capsid protein</fullName>
    </recommendedName>
</protein>